<keyword evidence="2" id="KW-0678">Repressor</keyword>
<dbReference type="EMBL" id="BOSE01000001">
    <property type="protein sequence ID" value="GIP15102.1"/>
    <property type="molecule type" value="Genomic_DNA"/>
</dbReference>
<feature type="domain" description="BPL/LPL catalytic" evidence="3">
    <location>
        <begin position="68"/>
        <end position="259"/>
    </location>
</feature>
<protein>
    <recommendedName>
        <fullName evidence="2">Bifunctional ligase/repressor BirA</fullName>
    </recommendedName>
    <alternativeName>
        <fullName evidence="2">Biotin--[acetyl-CoA-carboxylase] ligase</fullName>
        <ecNumber evidence="2">6.3.4.15</ecNumber>
    </alternativeName>
    <alternativeName>
        <fullName evidence="2">Biotin--protein ligase</fullName>
    </alternativeName>
    <alternativeName>
        <fullName evidence="2">Biotin-[acetyl-CoA carboxylase] synthetase</fullName>
    </alternativeName>
</protein>
<comment type="catalytic activity">
    <reaction evidence="2">
        <text>biotin + L-lysyl-[protein] + ATP = N(6)-biotinyl-L-lysyl-[protein] + AMP + diphosphate + H(+)</text>
        <dbReference type="Rhea" id="RHEA:11756"/>
        <dbReference type="Rhea" id="RHEA-COMP:9752"/>
        <dbReference type="Rhea" id="RHEA-COMP:10505"/>
        <dbReference type="ChEBI" id="CHEBI:15378"/>
        <dbReference type="ChEBI" id="CHEBI:29969"/>
        <dbReference type="ChEBI" id="CHEBI:30616"/>
        <dbReference type="ChEBI" id="CHEBI:33019"/>
        <dbReference type="ChEBI" id="CHEBI:57586"/>
        <dbReference type="ChEBI" id="CHEBI:83144"/>
        <dbReference type="ChEBI" id="CHEBI:456215"/>
        <dbReference type="EC" id="6.3.4.15"/>
    </reaction>
</comment>
<dbReference type="RefSeq" id="WP_213513262.1">
    <property type="nucleotide sequence ID" value="NZ_BOSE01000001.1"/>
</dbReference>
<dbReference type="HAMAP" id="MF_00978">
    <property type="entry name" value="Bifunct_BirA"/>
    <property type="match status" value="1"/>
</dbReference>
<feature type="binding site" evidence="2">
    <location>
        <position position="115"/>
    </location>
    <ligand>
        <name>biotin</name>
        <dbReference type="ChEBI" id="CHEBI:57586"/>
    </ligand>
</feature>
<organism evidence="4 5">
    <name type="scientific">Paenibacillus montaniterrae</name>
    <dbReference type="NCBI Taxonomy" id="429341"/>
    <lineage>
        <taxon>Bacteria</taxon>
        <taxon>Bacillati</taxon>
        <taxon>Bacillota</taxon>
        <taxon>Bacilli</taxon>
        <taxon>Bacillales</taxon>
        <taxon>Paenibacillaceae</taxon>
        <taxon>Paenibacillus</taxon>
    </lineage>
</organism>
<dbReference type="GO" id="GO:0005524">
    <property type="term" value="F:ATP binding"/>
    <property type="evidence" value="ECO:0007669"/>
    <property type="project" value="UniProtKB-UniRule"/>
</dbReference>
<dbReference type="PROSITE" id="PS51733">
    <property type="entry name" value="BPL_LPL_CATALYTIC"/>
    <property type="match status" value="1"/>
</dbReference>
<dbReference type="Gene3D" id="3.30.930.10">
    <property type="entry name" value="Bira Bifunctional Protein, Domain 2"/>
    <property type="match status" value="1"/>
</dbReference>
<dbReference type="SUPFAM" id="SSF46785">
    <property type="entry name" value="Winged helix' DNA-binding domain"/>
    <property type="match status" value="1"/>
</dbReference>
<dbReference type="InterPro" id="IPR004143">
    <property type="entry name" value="BPL_LPL_catalytic"/>
</dbReference>
<evidence type="ECO:0000256" key="2">
    <source>
        <dbReference type="HAMAP-Rule" id="MF_00978"/>
    </source>
</evidence>
<evidence type="ECO:0000259" key="3">
    <source>
        <dbReference type="PROSITE" id="PS51733"/>
    </source>
</evidence>
<dbReference type="GO" id="GO:0005737">
    <property type="term" value="C:cytoplasm"/>
    <property type="evidence" value="ECO:0007669"/>
    <property type="project" value="TreeGrafter"/>
</dbReference>
<feature type="binding site" evidence="2">
    <location>
        <position position="186"/>
    </location>
    <ligand>
        <name>biotin</name>
        <dbReference type="ChEBI" id="CHEBI:57586"/>
    </ligand>
</feature>
<keyword evidence="2" id="KW-0547">Nucleotide-binding</keyword>
<dbReference type="Pfam" id="PF03099">
    <property type="entry name" value="BPL_LplA_LipB"/>
    <property type="match status" value="1"/>
</dbReference>
<keyword evidence="2" id="KW-0092">Biotin</keyword>
<dbReference type="Gene3D" id="1.10.10.10">
    <property type="entry name" value="Winged helix-like DNA-binding domain superfamily/Winged helix DNA-binding domain"/>
    <property type="match status" value="1"/>
</dbReference>
<keyword evidence="2" id="KW-0067">ATP-binding</keyword>
<dbReference type="InterPro" id="IPR030855">
    <property type="entry name" value="Bifunct_BirA"/>
</dbReference>
<dbReference type="NCBIfam" id="TIGR00121">
    <property type="entry name" value="birA_ligase"/>
    <property type="match status" value="1"/>
</dbReference>
<keyword evidence="1 2" id="KW-0436">Ligase</keyword>
<proteinExistence type="inferred from homology"/>
<dbReference type="GO" id="GO:0016740">
    <property type="term" value="F:transferase activity"/>
    <property type="evidence" value="ECO:0007669"/>
    <property type="project" value="UniProtKB-ARBA"/>
</dbReference>
<evidence type="ECO:0000313" key="5">
    <source>
        <dbReference type="Proteomes" id="UP000683139"/>
    </source>
</evidence>
<dbReference type="GO" id="GO:0004077">
    <property type="term" value="F:biotin--[biotin carboxyl-carrier protein] ligase activity"/>
    <property type="evidence" value="ECO:0007669"/>
    <property type="project" value="UniProtKB-UniRule"/>
</dbReference>
<comment type="caution">
    <text evidence="2">Lacks conserved residue(s) required for the propagation of feature annotation.</text>
</comment>
<dbReference type="PANTHER" id="PTHR12835">
    <property type="entry name" value="BIOTIN PROTEIN LIGASE"/>
    <property type="match status" value="1"/>
</dbReference>
<comment type="similarity">
    <text evidence="2">Belongs to the biotin--protein ligase family.</text>
</comment>
<dbReference type="AlphaFoldDB" id="A0A919YKT9"/>
<dbReference type="InterPro" id="IPR045864">
    <property type="entry name" value="aa-tRNA-synth_II/BPL/LPL"/>
</dbReference>
<keyword evidence="2" id="KW-0805">Transcription regulation</keyword>
<name>A0A919YKT9_9BACL</name>
<comment type="caution">
    <text evidence="4">The sequence shown here is derived from an EMBL/GenBank/DDBJ whole genome shotgun (WGS) entry which is preliminary data.</text>
</comment>
<dbReference type="Proteomes" id="UP000683139">
    <property type="component" value="Unassembled WGS sequence"/>
</dbReference>
<dbReference type="InterPro" id="IPR036390">
    <property type="entry name" value="WH_DNA-bd_sf"/>
</dbReference>
<feature type="DNA-binding region" description="H-T-H motif" evidence="2">
    <location>
        <begin position="20"/>
        <end position="39"/>
    </location>
</feature>
<dbReference type="GO" id="GO:0006355">
    <property type="term" value="P:regulation of DNA-templated transcription"/>
    <property type="evidence" value="ECO:0007669"/>
    <property type="project" value="UniProtKB-UniRule"/>
</dbReference>
<dbReference type="InterPro" id="IPR013196">
    <property type="entry name" value="HTH_11"/>
</dbReference>
<dbReference type="PANTHER" id="PTHR12835:SF5">
    <property type="entry name" value="BIOTIN--PROTEIN LIGASE"/>
    <property type="match status" value="1"/>
</dbReference>
<keyword evidence="5" id="KW-1185">Reference proteome</keyword>
<dbReference type="CDD" id="cd16442">
    <property type="entry name" value="BPL"/>
    <property type="match status" value="1"/>
</dbReference>
<gene>
    <name evidence="2 4" type="primary">birA</name>
    <name evidence="4" type="ORF">J40TS1_07440</name>
</gene>
<dbReference type="InterPro" id="IPR004408">
    <property type="entry name" value="Biotin_CoA_COase_ligase"/>
</dbReference>
<dbReference type="SUPFAM" id="SSF55681">
    <property type="entry name" value="Class II aaRS and biotin synthetases"/>
    <property type="match status" value="1"/>
</dbReference>
<comment type="function">
    <text evidence="2">Acts both as a biotin--[acetyl-CoA-carboxylase] ligase and a repressor.</text>
</comment>
<dbReference type="EC" id="6.3.4.15" evidence="2"/>
<keyword evidence="2" id="KW-0238">DNA-binding</keyword>
<sequence>MNNNERLIQLLTASDQFISGEKISEELGISRTAVWKQIKKLEAQGYEIEAITKQGYRLLYAPSPFQADKVEQVLAGHRFGHTIHYYDAVSSTQTIARELAEQGGKEGIVVLAEQQLQGKGRMGRNWHSPYAKGVWMSIILRPATPIQLAPQLTLLAAVALTRAIRTVTALEVGIKWPNDILHQGKKLSGILLESAAEEQQLRYVIAGLGIDVNLGEKDYDQELLQKATSLRIESGKPQQREKLVEAIMLELEALFNLYDQKGFQPIAELWESYALSLGKRISLTTPQEQFEAVPLRLTAAGSIVVRMDDGSEREIYSAEMGEIKQ</sequence>
<reference evidence="4" key="1">
    <citation type="submission" date="2021-03" db="EMBL/GenBank/DDBJ databases">
        <title>Antimicrobial resistance genes in bacteria isolated from Japanese honey, and their potential for conferring macrolide and lincosamide resistance in the American foulbrood pathogen Paenibacillus larvae.</title>
        <authorList>
            <person name="Okamoto M."/>
            <person name="Kumagai M."/>
            <person name="Kanamori H."/>
            <person name="Takamatsu D."/>
        </authorList>
    </citation>
    <scope>NUCLEOTIDE SEQUENCE</scope>
    <source>
        <strain evidence="4">J40TS1</strain>
    </source>
</reference>
<dbReference type="GO" id="GO:0003677">
    <property type="term" value="F:DNA binding"/>
    <property type="evidence" value="ECO:0007669"/>
    <property type="project" value="UniProtKB-UniRule"/>
</dbReference>
<dbReference type="GO" id="GO:0009249">
    <property type="term" value="P:protein lipoylation"/>
    <property type="evidence" value="ECO:0007669"/>
    <property type="project" value="UniProtKB-ARBA"/>
</dbReference>
<accession>A0A919YKT9</accession>
<dbReference type="InterPro" id="IPR036388">
    <property type="entry name" value="WH-like_DNA-bd_sf"/>
</dbReference>
<keyword evidence="2" id="KW-0804">Transcription</keyword>
<evidence type="ECO:0000313" key="4">
    <source>
        <dbReference type="EMBL" id="GIP15102.1"/>
    </source>
</evidence>
<evidence type="ECO:0000256" key="1">
    <source>
        <dbReference type="ARBA" id="ARBA00022598"/>
    </source>
</evidence>
<dbReference type="Pfam" id="PF08279">
    <property type="entry name" value="HTH_11"/>
    <property type="match status" value="1"/>
</dbReference>